<dbReference type="Proteomes" id="UP000298545">
    <property type="component" value="Chromosome circular"/>
</dbReference>
<reference evidence="5 7" key="1">
    <citation type="submission" date="2019-04" db="EMBL/GenBank/DDBJ databases">
        <title>Complete genome sequence of Agrobacterium larrymoorei CFBP5473.</title>
        <authorList>
            <person name="Haryono M."/>
            <person name="Chou L."/>
            <person name="Lin Y.-C."/>
            <person name="Lai E.-M."/>
            <person name="Kuo C.-H."/>
        </authorList>
    </citation>
    <scope>NUCLEOTIDE SEQUENCE [LARGE SCALE GENOMIC DNA]</scope>
    <source>
        <strain evidence="5 7">CFBP5473</strain>
    </source>
</reference>
<evidence type="ECO:0000256" key="3">
    <source>
        <dbReference type="ARBA" id="ARBA00023163"/>
    </source>
</evidence>
<sequence>MDGIDQKIIKALHSDGRITVKALSELVGLSQPSVAERIKRLCETDAIRFTIATNPKVLGYPITAIVRISPLPGALKKVEDLICNIKEITQCDKVTGQDAFICRLYLRSIDELDGVLSKVAQHATTNTSIVKASPVEGGLLPIS</sequence>
<keyword evidence="1" id="KW-0805">Transcription regulation</keyword>
<keyword evidence="8" id="KW-1185">Reference proteome</keyword>
<evidence type="ECO:0000313" key="7">
    <source>
        <dbReference type="Proteomes" id="UP000298545"/>
    </source>
</evidence>
<dbReference type="PANTHER" id="PTHR30154">
    <property type="entry name" value="LEUCINE-RESPONSIVE REGULATORY PROTEIN"/>
    <property type="match status" value="1"/>
</dbReference>
<dbReference type="Pfam" id="PF01037">
    <property type="entry name" value="AsnC_trans_reg"/>
    <property type="match status" value="1"/>
</dbReference>
<name>A0A4D7DS46_9HYPH</name>
<dbReference type="Gene3D" id="3.30.70.920">
    <property type="match status" value="1"/>
</dbReference>
<evidence type="ECO:0000313" key="5">
    <source>
        <dbReference type="EMBL" id="QCI98487.1"/>
    </source>
</evidence>
<dbReference type="GO" id="GO:0043565">
    <property type="term" value="F:sequence-specific DNA binding"/>
    <property type="evidence" value="ECO:0007669"/>
    <property type="project" value="InterPro"/>
</dbReference>
<evidence type="ECO:0000256" key="1">
    <source>
        <dbReference type="ARBA" id="ARBA00023015"/>
    </source>
</evidence>
<evidence type="ECO:0000313" key="8">
    <source>
        <dbReference type="Proteomes" id="UP000826513"/>
    </source>
</evidence>
<dbReference type="InterPro" id="IPR036390">
    <property type="entry name" value="WH_DNA-bd_sf"/>
</dbReference>
<dbReference type="PANTHER" id="PTHR30154:SF51">
    <property type="entry name" value="ASNC-FAMILY TRANSCRIPTIONAL REGULATORY PROTEIN"/>
    <property type="match status" value="1"/>
</dbReference>
<dbReference type="InterPro" id="IPR011008">
    <property type="entry name" value="Dimeric_a/b-barrel"/>
</dbReference>
<keyword evidence="3" id="KW-0804">Transcription</keyword>
<dbReference type="InterPro" id="IPR019887">
    <property type="entry name" value="Tscrpt_reg_AsnC/Lrp_C"/>
</dbReference>
<protein>
    <submittedName>
        <fullName evidence="5">Lrp/AsnC family transcriptional regulator</fullName>
    </submittedName>
</protein>
<evidence type="ECO:0000259" key="4">
    <source>
        <dbReference type="PROSITE" id="PS50956"/>
    </source>
</evidence>
<dbReference type="OrthoDB" id="9809462at2"/>
<feature type="domain" description="HTH asnC-type" evidence="4">
    <location>
        <begin position="1"/>
        <end position="61"/>
    </location>
</feature>
<dbReference type="PRINTS" id="PR00033">
    <property type="entry name" value="HTHASNC"/>
</dbReference>
<dbReference type="SUPFAM" id="SSF46785">
    <property type="entry name" value="Winged helix' DNA-binding domain"/>
    <property type="match status" value="1"/>
</dbReference>
<keyword evidence="2" id="KW-0238">DNA-binding</keyword>
<dbReference type="EMBL" id="CP039691">
    <property type="protein sequence ID" value="QCI98487.1"/>
    <property type="molecule type" value="Genomic_DNA"/>
</dbReference>
<evidence type="ECO:0000313" key="6">
    <source>
        <dbReference type="EMBL" id="QYA06050.1"/>
    </source>
</evidence>
<accession>A0A4D7DS46</accession>
<dbReference type="KEGG" id="alf:CFBP5473_11630"/>
<gene>
    <name evidence="5" type="ORF">CFBP5473_11630</name>
    <name evidence="6" type="ORF">J5285_08100</name>
</gene>
<evidence type="ECO:0000256" key="2">
    <source>
        <dbReference type="ARBA" id="ARBA00023125"/>
    </source>
</evidence>
<dbReference type="EMBL" id="CP072167">
    <property type="protein sequence ID" value="QYA06050.1"/>
    <property type="molecule type" value="Genomic_DNA"/>
</dbReference>
<dbReference type="Proteomes" id="UP000826513">
    <property type="component" value="Chromosome 1"/>
</dbReference>
<dbReference type="Pfam" id="PF13404">
    <property type="entry name" value="HTH_AsnC-type"/>
    <property type="match status" value="1"/>
</dbReference>
<dbReference type="GO" id="GO:0005829">
    <property type="term" value="C:cytosol"/>
    <property type="evidence" value="ECO:0007669"/>
    <property type="project" value="TreeGrafter"/>
</dbReference>
<dbReference type="STRING" id="1367849.GCA_000518585_02950"/>
<dbReference type="GO" id="GO:0043200">
    <property type="term" value="P:response to amino acid"/>
    <property type="evidence" value="ECO:0007669"/>
    <property type="project" value="TreeGrafter"/>
</dbReference>
<organism evidence="5 7">
    <name type="scientific">Agrobacterium larrymoorei</name>
    <dbReference type="NCBI Taxonomy" id="160699"/>
    <lineage>
        <taxon>Bacteria</taxon>
        <taxon>Pseudomonadati</taxon>
        <taxon>Pseudomonadota</taxon>
        <taxon>Alphaproteobacteria</taxon>
        <taxon>Hyphomicrobiales</taxon>
        <taxon>Rhizobiaceae</taxon>
        <taxon>Rhizobium/Agrobacterium group</taxon>
        <taxon>Agrobacterium</taxon>
    </lineage>
</organism>
<dbReference type="CDD" id="cd00090">
    <property type="entry name" value="HTH_ARSR"/>
    <property type="match status" value="1"/>
</dbReference>
<dbReference type="InterPro" id="IPR000485">
    <property type="entry name" value="AsnC-type_HTH_dom"/>
</dbReference>
<dbReference type="AlphaFoldDB" id="A0A4D7DS46"/>
<dbReference type="SMART" id="SM00344">
    <property type="entry name" value="HTH_ASNC"/>
    <property type="match status" value="1"/>
</dbReference>
<reference evidence="6 8" key="2">
    <citation type="submission" date="2021-03" db="EMBL/GenBank/DDBJ databases">
        <title>Rapid diversification of plasmids in a genus of pathogenic and nitrogen fixing bacteria.</title>
        <authorList>
            <person name="Weisberg A.J."/>
            <person name="Miller M."/>
            <person name="Ream W."/>
            <person name="Grunwald N.J."/>
            <person name="Chang J.H."/>
        </authorList>
    </citation>
    <scope>NUCLEOTIDE SEQUENCE [LARGE SCALE GENOMIC DNA]</scope>
    <source>
        <strain evidence="6 8">AF3.44</strain>
    </source>
</reference>
<dbReference type="Gene3D" id="1.10.10.10">
    <property type="entry name" value="Winged helix-like DNA-binding domain superfamily/Winged helix DNA-binding domain"/>
    <property type="match status" value="1"/>
</dbReference>
<dbReference type="RefSeq" id="WP_027675677.1">
    <property type="nucleotide sequence ID" value="NZ_CP039691.1"/>
</dbReference>
<dbReference type="GO" id="GO:0006355">
    <property type="term" value="P:regulation of DNA-templated transcription"/>
    <property type="evidence" value="ECO:0007669"/>
    <property type="project" value="UniProtKB-ARBA"/>
</dbReference>
<proteinExistence type="predicted"/>
<dbReference type="SUPFAM" id="SSF54909">
    <property type="entry name" value="Dimeric alpha+beta barrel"/>
    <property type="match status" value="1"/>
</dbReference>
<dbReference type="InterPro" id="IPR011991">
    <property type="entry name" value="ArsR-like_HTH"/>
</dbReference>
<dbReference type="PROSITE" id="PS50956">
    <property type="entry name" value="HTH_ASNC_2"/>
    <property type="match status" value="1"/>
</dbReference>
<dbReference type="InterPro" id="IPR019888">
    <property type="entry name" value="Tscrpt_reg_AsnC-like"/>
</dbReference>
<dbReference type="InterPro" id="IPR036388">
    <property type="entry name" value="WH-like_DNA-bd_sf"/>
</dbReference>